<organism evidence="2 3">
    <name type="scientific">Rhodopseudomonas palustris</name>
    <dbReference type="NCBI Taxonomy" id="1076"/>
    <lineage>
        <taxon>Bacteria</taxon>
        <taxon>Pseudomonadati</taxon>
        <taxon>Pseudomonadota</taxon>
        <taxon>Alphaproteobacteria</taxon>
        <taxon>Hyphomicrobiales</taxon>
        <taxon>Nitrobacteraceae</taxon>
        <taxon>Rhodopseudomonas</taxon>
    </lineage>
</organism>
<dbReference type="EMBL" id="JACRJB010000015">
    <property type="protein sequence ID" value="MBI5129006.1"/>
    <property type="molecule type" value="Genomic_DNA"/>
</dbReference>
<dbReference type="InterPro" id="IPR016117">
    <property type="entry name" value="ArgJ-like_dom_sf"/>
</dbReference>
<dbReference type="Gene3D" id="3.60.70.12">
    <property type="entry name" value="L-amino peptidase D-ALA esterase/amidase"/>
    <property type="match status" value="1"/>
</dbReference>
<reference evidence="2" key="1">
    <citation type="submission" date="2020-07" db="EMBL/GenBank/DDBJ databases">
        <title>Huge and variable diversity of episymbiotic CPR bacteria and DPANN archaea in groundwater ecosystems.</title>
        <authorList>
            <person name="He C.Y."/>
            <person name="Keren R."/>
            <person name="Whittaker M."/>
            <person name="Farag I.F."/>
            <person name="Doudna J."/>
            <person name="Cate J.H.D."/>
            <person name="Banfield J.F."/>
        </authorList>
    </citation>
    <scope>NUCLEOTIDE SEQUENCE</scope>
    <source>
        <strain evidence="2">NC_groundwater_1818_Pr3_B-0.1um_66_35</strain>
    </source>
</reference>
<sequence>MKNLITDIAGVRVGHAHDRQLASGVTAILFDMPATASIDVRGGGPGIRDGVLLEPVNTVEQVDGFTLSGGSAFGLDSGGGAQAWLAEQGRGFAIGTATIPIVPGGVIFDMLNGGDKAWGRFSPYRDLGYAAAAAASEDFALGSVGAGLGATTANYKGGLGSASATTPGGVMVGAIAAVNAIGSVAVGDGPWFWSAPYEVGDEFGGRGLPATFTADHLKIQIKGAAAATAENTTLVAVVTDAALTKTQVKRLAMMAQTGFARAIYPVHAPLDGDVVFAAATGVKQVDPLAGLTELGAIAANTVARAIARGVYEATALPFEGAQPAWRDRFGRS</sequence>
<evidence type="ECO:0000313" key="2">
    <source>
        <dbReference type="EMBL" id="MBI5129006.1"/>
    </source>
</evidence>
<dbReference type="PANTHER" id="PTHR36512">
    <property type="entry name" value="D-AMINOPEPTIDASE"/>
    <property type="match status" value="1"/>
</dbReference>
<accession>A0A933W025</accession>
<name>A0A933W025_RHOPL</name>
<proteinExistence type="inferred from homology"/>
<gene>
    <name evidence="2" type="ORF">HZA66_06160</name>
</gene>
<dbReference type="InterPro" id="IPR005321">
    <property type="entry name" value="Peptidase_S58_DmpA"/>
</dbReference>
<dbReference type="GO" id="GO:0004177">
    <property type="term" value="F:aminopeptidase activity"/>
    <property type="evidence" value="ECO:0007669"/>
    <property type="project" value="TreeGrafter"/>
</dbReference>
<dbReference type="AlphaFoldDB" id="A0A933W025"/>
<evidence type="ECO:0000256" key="1">
    <source>
        <dbReference type="ARBA" id="ARBA00007068"/>
    </source>
</evidence>
<protein>
    <submittedName>
        <fullName evidence="2">P1 family peptidase</fullName>
    </submittedName>
</protein>
<comment type="caution">
    <text evidence="2">The sequence shown here is derived from an EMBL/GenBank/DDBJ whole genome shotgun (WGS) entry which is preliminary data.</text>
</comment>
<dbReference type="SUPFAM" id="SSF56266">
    <property type="entry name" value="DmpA/ArgJ-like"/>
    <property type="match status" value="1"/>
</dbReference>
<dbReference type="Proteomes" id="UP000782519">
    <property type="component" value="Unassembled WGS sequence"/>
</dbReference>
<dbReference type="Pfam" id="PF03576">
    <property type="entry name" value="Peptidase_S58"/>
    <property type="match status" value="1"/>
</dbReference>
<evidence type="ECO:0000313" key="3">
    <source>
        <dbReference type="Proteomes" id="UP000782519"/>
    </source>
</evidence>
<dbReference type="PANTHER" id="PTHR36512:SF3">
    <property type="entry name" value="BLR5678 PROTEIN"/>
    <property type="match status" value="1"/>
</dbReference>
<comment type="similarity">
    <text evidence="1">Belongs to the peptidase S58 family.</text>
</comment>
<dbReference type="CDD" id="cd02252">
    <property type="entry name" value="nylC_like"/>
    <property type="match status" value="1"/>
</dbReference>